<comment type="caution">
    <text evidence="2">The sequence shown here is derived from an EMBL/GenBank/DDBJ whole genome shotgun (WGS) entry which is preliminary data.</text>
</comment>
<accession>A0A2S6GU27</accession>
<protein>
    <submittedName>
        <fullName evidence="2">Uncharacterized protein</fullName>
    </submittedName>
</protein>
<organism evidence="2 3">
    <name type="scientific">Methylobacter tundripaludum</name>
    <dbReference type="NCBI Taxonomy" id="173365"/>
    <lineage>
        <taxon>Bacteria</taxon>
        <taxon>Pseudomonadati</taxon>
        <taxon>Pseudomonadota</taxon>
        <taxon>Gammaproteobacteria</taxon>
        <taxon>Methylococcales</taxon>
        <taxon>Methylococcaceae</taxon>
        <taxon>Methylobacter</taxon>
    </lineage>
</organism>
<evidence type="ECO:0000313" key="3">
    <source>
        <dbReference type="Proteomes" id="UP000238071"/>
    </source>
</evidence>
<dbReference type="AlphaFoldDB" id="A0A2S6GU27"/>
<feature type="transmembrane region" description="Helical" evidence="1">
    <location>
        <begin position="38"/>
        <end position="58"/>
    </location>
</feature>
<feature type="transmembrane region" description="Helical" evidence="1">
    <location>
        <begin position="12"/>
        <end position="31"/>
    </location>
</feature>
<gene>
    <name evidence="2" type="ORF">B0F88_111105</name>
</gene>
<evidence type="ECO:0000256" key="1">
    <source>
        <dbReference type="SAM" id="Phobius"/>
    </source>
</evidence>
<dbReference type="EMBL" id="PTIY01000011">
    <property type="protein sequence ID" value="PPK68697.1"/>
    <property type="molecule type" value="Genomic_DNA"/>
</dbReference>
<reference evidence="2 3" key="1">
    <citation type="submission" date="2018-02" db="EMBL/GenBank/DDBJ databases">
        <title>Subsurface microbial communities from deep shales in Ohio and West Virginia, USA.</title>
        <authorList>
            <person name="Wrighton K."/>
        </authorList>
    </citation>
    <scope>NUCLEOTIDE SEQUENCE [LARGE SCALE GENOMIC DNA]</scope>
    <source>
        <strain evidence="2 3">OWC-G53F</strain>
    </source>
</reference>
<proteinExistence type="predicted"/>
<dbReference type="RefSeq" id="WP_146083354.1">
    <property type="nucleotide sequence ID" value="NZ_PTIY01000011.1"/>
</dbReference>
<keyword evidence="1" id="KW-1133">Transmembrane helix</keyword>
<dbReference type="Proteomes" id="UP000238071">
    <property type="component" value="Unassembled WGS sequence"/>
</dbReference>
<keyword evidence="1" id="KW-0472">Membrane</keyword>
<name>A0A2S6GU27_9GAMM</name>
<keyword evidence="1" id="KW-0812">Transmembrane</keyword>
<evidence type="ECO:0000313" key="2">
    <source>
        <dbReference type="EMBL" id="PPK68697.1"/>
    </source>
</evidence>
<keyword evidence="3" id="KW-1185">Reference proteome</keyword>
<sequence>MPKSNFDRIIDWPYHAQIIMAAGFVCAYAMTMQGDSPIWAALIVAAFAAPLVGFLLFLPYFVSIWILAVSASLLEVIQSMRK</sequence>